<evidence type="ECO:0000256" key="3">
    <source>
        <dbReference type="SAM" id="SignalP"/>
    </source>
</evidence>
<feature type="signal peptide" evidence="3">
    <location>
        <begin position="1"/>
        <end position="25"/>
    </location>
</feature>
<keyword evidence="3" id="KW-0732">Signal</keyword>
<accession>A0A917QV27</accession>
<feature type="transmembrane region" description="Helical" evidence="2">
    <location>
        <begin position="92"/>
        <end position="114"/>
    </location>
</feature>
<keyword evidence="2" id="KW-1133">Transmembrane helix</keyword>
<dbReference type="AlphaFoldDB" id="A0A917QV27"/>
<feature type="region of interest" description="Disordered" evidence="1">
    <location>
        <begin position="24"/>
        <end position="70"/>
    </location>
</feature>
<keyword evidence="2" id="KW-0812">Transmembrane</keyword>
<feature type="chain" id="PRO_5037391225" evidence="3">
    <location>
        <begin position="26"/>
        <end position="147"/>
    </location>
</feature>
<keyword evidence="5" id="KW-1185">Reference proteome</keyword>
<evidence type="ECO:0000313" key="4">
    <source>
        <dbReference type="EMBL" id="GGK68764.1"/>
    </source>
</evidence>
<proteinExistence type="predicted"/>
<comment type="caution">
    <text evidence="4">The sequence shown here is derived from an EMBL/GenBank/DDBJ whole genome shotgun (WGS) entry which is preliminary data.</text>
</comment>
<keyword evidence="2" id="KW-0472">Membrane</keyword>
<dbReference type="EMBL" id="BMMW01000007">
    <property type="protein sequence ID" value="GGK68764.1"/>
    <property type="molecule type" value="Genomic_DNA"/>
</dbReference>
<evidence type="ECO:0000256" key="2">
    <source>
        <dbReference type="SAM" id="Phobius"/>
    </source>
</evidence>
<dbReference type="Proteomes" id="UP000612956">
    <property type="component" value="Unassembled WGS sequence"/>
</dbReference>
<feature type="transmembrane region" description="Helical" evidence="2">
    <location>
        <begin position="126"/>
        <end position="146"/>
    </location>
</feature>
<dbReference type="RefSeq" id="WP_188831173.1">
    <property type="nucleotide sequence ID" value="NZ_BMMW01000007.1"/>
</dbReference>
<protein>
    <submittedName>
        <fullName evidence="4">Uncharacterized protein</fullName>
    </submittedName>
</protein>
<reference evidence="4" key="1">
    <citation type="journal article" date="2014" name="Int. J. Syst. Evol. Microbiol.">
        <title>Complete genome sequence of Corynebacterium casei LMG S-19264T (=DSM 44701T), isolated from a smear-ripened cheese.</title>
        <authorList>
            <consortium name="US DOE Joint Genome Institute (JGI-PGF)"/>
            <person name="Walter F."/>
            <person name="Albersmeier A."/>
            <person name="Kalinowski J."/>
            <person name="Ruckert C."/>
        </authorList>
    </citation>
    <scope>NUCLEOTIDE SEQUENCE</scope>
    <source>
        <strain evidence="4">CGMCC 4.7278</strain>
    </source>
</reference>
<gene>
    <name evidence="4" type="ORF">GCM10011591_46080</name>
</gene>
<evidence type="ECO:0000313" key="5">
    <source>
        <dbReference type="Proteomes" id="UP000612956"/>
    </source>
</evidence>
<name>A0A917QV27_9NOCA</name>
<sequence>MKIRLLVGSGMAALALTVLGGPATAQPPTTPAAPSGQLSPQSPGGGGSGEQIPVRDPKTGGVRWDQFGGDPAGAATDLDSFIDQILGWLQTFAAYAGVLGVVICAALTVIGIRGRSDAAKKAMTSLPYVLGGTVLAGSTATILTAIL</sequence>
<evidence type="ECO:0000256" key="1">
    <source>
        <dbReference type="SAM" id="MobiDB-lite"/>
    </source>
</evidence>
<reference evidence="4" key="2">
    <citation type="submission" date="2020-09" db="EMBL/GenBank/DDBJ databases">
        <authorList>
            <person name="Sun Q."/>
            <person name="Zhou Y."/>
        </authorList>
    </citation>
    <scope>NUCLEOTIDE SEQUENCE</scope>
    <source>
        <strain evidence="4">CGMCC 4.7278</strain>
    </source>
</reference>
<organism evidence="4 5">
    <name type="scientific">Nocardia camponoti</name>
    <dbReference type="NCBI Taxonomy" id="1616106"/>
    <lineage>
        <taxon>Bacteria</taxon>
        <taxon>Bacillati</taxon>
        <taxon>Actinomycetota</taxon>
        <taxon>Actinomycetes</taxon>
        <taxon>Mycobacteriales</taxon>
        <taxon>Nocardiaceae</taxon>
        <taxon>Nocardia</taxon>
    </lineage>
</organism>
<feature type="compositionally biased region" description="Low complexity" evidence="1">
    <location>
        <begin position="24"/>
        <end position="42"/>
    </location>
</feature>